<proteinExistence type="predicted"/>
<evidence type="ECO:0000256" key="4">
    <source>
        <dbReference type="SAM" id="SignalP"/>
    </source>
</evidence>
<keyword evidence="3" id="KW-0547">Nucleotide-binding</keyword>
<dbReference type="InterPro" id="IPR058923">
    <property type="entry name" value="RCC1-like_dom"/>
</dbReference>
<dbReference type="PRINTS" id="PR00633">
    <property type="entry name" value="RCCNDNSATION"/>
</dbReference>
<evidence type="ECO:0000313" key="6">
    <source>
        <dbReference type="EMBL" id="KAI7842171.1"/>
    </source>
</evidence>
<dbReference type="Proteomes" id="UP001205105">
    <property type="component" value="Unassembled WGS sequence"/>
</dbReference>
<dbReference type="SUPFAM" id="SSF50985">
    <property type="entry name" value="RCC1/BLIP-II"/>
    <property type="match status" value="1"/>
</dbReference>
<evidence type="ECO:0000256" key="2">
    <source>
        <dbReference type="PROSITE-ProRule" id="PRU00235"/>
    </source>
</evidence>
<dbReference type="InterPro" id="IPR001245">
    <property type="entry name" value="Ser-Thr/Tyr_kinase_cat_dom"/>
</dbReference>
<dbReference type="PROSITE" id="PS00107">
    <property type="entry name" value="PROTEIN_KINASE_ATP"/>
    <property type="match status" value="1"/>
</dbReference>
<feature type="repeat" description="RCC1" evidence="2">
    <location>
        <begin position="246"/>
        <end position="298"/>
    </location>
</feature>
<dbReference type="PANTHER" id="PTHR44329">
    <property type="entry name" value="SERINE/THREONINE-PROTEIN KINASE TNNI3K-RELATED"/>
    <property type="match status" value="1"/>
</dbReference>
<keyword evidence="4" id="KW-0732">Signal</keyword>
<protein>
    <recommendedName>
        <fullName evidence="5">Protein kinase domain-containing protein</fullName>
    </recommendedName>
</protein>
<dbReference type="Gene3D" id="1.10.510.10">
    <property type="entry name" value="Transferase(Phosphotransferase) domain 1"/>
    <property type="match status" value="1"/>
</dbReference>
<comment type="caution">
    <text evidence="6">The sequence shown here is derived from an EMBL/GenBank/DDBJ whole genome shotgun (WGS) entry which is preliminary data.</text>
</comment>
<keyword evidence="1" id="KW-0677">Repeat</keyword>
<dbReference type="AlphaFoldDB" id="A0AAD5DS62"/>
<dbReference type="Gene3D" id="3.30.200.20">
    <property type="entry name" value="Phosphorylase Kinase, domain 1"/>
    <property type="match status" value="1"/>
</dbReference>
<feature type="chain" id="PRO_5042032074" description="Protein kinase domain-containing protein" evidence="4">
    <location>
        <begin position="26"/>
        <end position="699"/>
    </location>
</feature>
<dbReference type="InterPro" id="IPR000408">
    <property type="entry name" value="Reg_chr_condens"/>
</dbReference>
<feature type="repeat" description="RCC1" evidence="2">
    <location>
        <begin position="300"/>
        <end position="348"/>
    </location>
</feature>
<dbReference type="InterPro" id="IPR017441">
    <property type="entry name" value="Protein_kinase_ATP_BS"/>
</dbReference>
<dbReference type="Gene3D" id="2.130.10.30">
    <property type="entry name" value="Regulator of chromosome condensation 1/beta-lactamase-inhibitor protein II"/>
    <property type="match status" value="1"/>
</dbReference>
<feature type="binding site" evidence="3">
    <location>
        <position position="485"/>
    </location>
    <ligand>
        <name>ATP</name>
        <dbReference type="ChEBI" id="CHEBI:30616"/>
    </ligand>
</feature>
<keyword evidence="7" id="KW-1185">Reference proteome</keyword>
<evidence type="ECO:0000256" key="3">
    <source>
        <dbReference type="PROSITE-ProRule" id="PRU10141"/>
    </source>
</evidence>
<dbReference type="PANTHER" id="PTHR44329:SF289">
    <property type="entry name" value="SERINE_THREONINE-PROTEIN KINASE VIK"/>
    <property type="match status" value="1"/>
</dbReference>
<dbReference type="InterPro" id="IPR051681">
    <property type="entry name" value="Ser/Thr_Kinases-Pseudokinases"/>
</dbReference>
<dbReference type="InterPro" id="IPR009091">
    <property type="entry name" value="RCC1/BLIP-II"/>
</dbReference>
<accession>A0AAD5DS62</accession>
<dbReference type="SUPFAM" id="SSF56112">
    <property type="entry name" value="Protein kinase-like (PK-like)"/>
    <property type="match status" value="1"/>
</dbReference>
<reference evidence="6" key="1">
    <citation type="submission" date="2020-11" db="EMBL/GenBank/DDBJ databases">
        <title>Chlorella ohadii genome sequencing and assembly.</title>
        <authorList>
            <person name="Murik O."/>
            <person name="Treves H."/>
            <person name="Kedem I."/>
            <person name="Shotland Y."/>
            <person name="Kaplan A."/>
        </authorList>
    </citation>
    <scope>NUCLEOTIDE SEQUENCE</scope>
    <source>
        <strain evidence="6">1</strain>
    </source>
</reference>
<evidence type="ECO:0000259" key="5">
    <source>
        <dbReference type="PROSITE" id="PS50011"/>
    </source>
</evidence>
<dbReference type="EMBL" id="JADXDR010000055">
    <property type="protein sequence ID" value="KAI7842171.1"/>
    <property type="molecule type" value="Genomic_DNA"/>
</dbReference>
<gene>
    <name evidence="6" type="ORF">COHA_004194</name>
</gene>
<evidence type="ECO:0000256" key="1">
    <source>
        <dbReference type="ARBA" id="ARBA00022737"/>
    </source>
</evidence>
<dbReference type="PROSITE" id="PS50012">
    <property type="entry name" value="RCC1_3"/>
    <property type="match status" value="3"/>
</dbReference>
<dbReference type="Pfam" id="PF25390">
    <property type="entry name" value="WD40_RLD"/>
    <property type="match status" value="1"/>
</dbReference>
<organism evidence="6 7">
    <name type="scientific">Chlorella ohadii</name>
    <dbReference type="NCBI Taxonomy" id="2649997"/>
    <lineage>
        <taxon>Eukaryota</taxon>
        <taxon>Viridiplantae</taxon>
        <taxon>Chlorophyta</taxon>
        <taxon>core chlorophytes</taxon>
        <taxon>Trebouxiophyceae</taxon>
        <taxon>Chlorellales</taxon>
        <taxon>Chlorellaceae</taxon>
        <taxon>Chlorella clade</taxon>
        <taxon>Chlorella</taxon>
    </lineage>
</organism>
<dbReference type="InterPro" id="IPR000719">
    <property type="entry name" value="Prot_kinase_dom"/>
</dbReference>
<dbReference type="GO" id="GO:0005524">
    <property type="term" value="F:ATP binding"/>
    <property type="evidence" value="ECO:0007669"/>
    <property type="project" value="UniProtKB-UniRule"/>
</dbReference>
<feature type="domain" description="Protein kinase" evidence="5">
    <location>
        <begin position="375"/>
        <end position="689"/>
    </location>
</feature>
<evidence type="ECO:0000313" key="7">
    <source>
        <dbReference type="Proteomes" id="UP001205105"/>
    </source>
</evidence>
<dbReference type="GO" id="GO:0004674">
    <property type="term" value="F:protein serine/threonine kinase activity"/>
    <property type="evidence" value="ECO:0007669"/>
    <property type="project" value="TreeGrafter"/>
</dbReference>
<dbReference type="PROSITE" id="PS50011">
    <property type="entry name" value="PROTEIN_KINASE_DOM"/>
    <property type="match status" value="1"/>
</dbReference>
<name>A0AAD5DS62_9CHLO</name>
<dbReference type="InterPro" id="IPR011009">
    <property type="entry name" value="Kinase-like_dom_sf"/>
</dbReference>
<sequence>MLLCRSSKACGSCLLLILLLPAGAAGPNQVVYWGDLSFGATDALSSAQPVPLPGALPFVELAAGRTHACGLLANGSAYCIGDNARGALGVGANIPRSMVPLPVDSNRTFTALAAGWEFSCAQAPNAELWCWGRNDFGQLCDGTTQDKPTPVRSAAAFLLAGTTAGALHACGINGSSAGNGGPGICWGSNQLGQLTAEGINPPGFMPDQNGSAVSTTGALVAGGKLYVELAAGGYHTCGRTAPAAGAETFCWGSNEKYQTGNSFTSSRAAMLPVKVDYGDRQFTQLTAGALHTCGLENGTHKAWCWGSNAEGQLGWSGYDSKRPVEVSGGHQWRQLSAGGLHTCGITVDNGTWCWGSNSAGQLGSGQAAPALPNSTAPLKVVGGNNFSQVVASWDTTCSDHLSSDPVLSYIASRLASGKPTSGLTGSSQSPLIGAGSSGSAGSSNIPGLAEWQVDWNNIKLERQIGRGAYGRVYSGHWSGIQVAVKVLITKESFEDELEGEGLQLPESVQKELQVEAMTLSRLRHPCCVTFYGICELPPAILTVKSPNLLVDSHWRCKVADFNLSKILAGGQQPVASSGGAPLNPTWLAPEVLAGEQATMASDAFSFGYVLWELLTWRLPWSGVQPFVVMKLVRNGSRPDIPPLDQLPGPSPAGCPGMDDYMQLIRDCWAQDPAQRPSFASIAPRLHVLLEQLDYGAAEV</sequence>
<feature type="repeat" description="RCC1" evidence="2">
    <location>
        <begin position="75"/>
        <end position="125"/>
    </location>
</feature>
<feature type="signal peptide" evidence="4">
    <location>
        <begin position="1"/>
        <end position="25"/>
    </location>
</feature>
<keyword evidence="3" id="KW-0067">ATP-binding</keyword>
<dbReference type="Pfam" id="PF07714">
    <property type="entry name" value="PK_Tyr_Ser-Thr"/>
    <property type="match status" value="2"/>
</dbReference>